<accession>A0AAV2MS83</accession>
<protein>
    <recommendedName>
        <fullName evidence="6">BED-type domain-containing protein</fullName>
    </recommendedName>
</protein>
<evidence type="ECO:0000313" key="8">
    <source>
        <dbReference type="Proteomes" id="UP001497482"/>
    </source>
</evidence>
<keyword evidence="3" id="KW-0862">Zinc</keyword>
<evidence type="ECO:0000256" key="5">
    <source>
        <dbReference type="SAM" id="MobiDB-lite"/>
    </source>
</evidence>
<name>A0AAV2MS83_KNICA</name>
<dbReference type="PROSITE" id="PS50808">
    <property type="entry name" value="ZF_BED"/>
    <property type="match status" value="1"/>
</dbReference>
<dbReference type="PANTHER" id="PTHR34396">
    <property type="entry name" value="OS03G0264950 PROTEIN-RELATED"/>
    <property type="match status" value="1"/>
</dbReference>
<evidence type="ECO:0000256" key="3">
    <source>
        <dbReference type="ARBA" id="ARBA00022833"/>
    </source>
</evidence>
<keyword evidence="1" id="KW-0479">Metal-binding</keyword>
<dbReference type="GO" id="GO:0008270">
    <property type="term" value="F:zinc ion binding"/>
    <property type="evidence" value="ECO:0007669"/>
    <property type="project" value="UniProtKB-KW"/>
</dbReference>
<organism evidence="7 8">
    <name type="scientific">Knipowitschia caucasica</name>
    <name type="common">Caucasian dwarf goby</name>
    <name type="synonym">Pomatoschistus caucasicus</name>
    <dbReference type="NCBI Taxonomy" id="637954"/>
    <lineage>
        <taxon>Eukaryota</taxon>
        <taxon>Metazoa</taxon>
        <taxon>Chordata</taxon>
        <taxon>Craniata</taxon>
        <taxon>Vertebrata</taxon>
        <taxon>Euteleostomi</taxon>
        <taxon>Actinopterygii</taxon>
        <taxon>Neopterygii</taxon>
        <taxon>Teleostei</taxon>
        <taxon>Neoteleostei</taxon>
        <taxon>Acanthomorphata</taxon>
        <taxon>Gobiaria</taxon>
        <taxon>Gobiiformes</taxon>
        <taxon>Gobioidei</taxon>
        <taxon>Gobiidae</taxon>
        <taxon>Gobiinae</taxon>
        <taxon>Knipowitschia</taxon>
    </lineage>
</organism>
<dbReference type="InterPro" id="IPR003656">
    <property type="entry name" value="Znf_BED"/>
</dbReference>
<dbReference type="InterPro" id="IPR053031">
    <property type="entry name" value="Cuticle_assoc_protein"/>
</dbReference>
<dbReference type="Proteomes" id="UP001497482">
    <property type="component" value="Chromosome 9"/>
</dbReference>
<reference evidence="7 8" key="1">
    <citation type="submission" date="2024-04" db="EMBL/GenBank/DDBJ databases">
        <authorList>
            <person name="Waldvogel A.-M."/>
            <person name="Schoenle A."/>
        </authorList>
    </citation>
    <scope>NUCLEOTIDE SEQUENCE [LARGE SCALE GENOMIC DNA]</scope>
</reference>
<evidence type="ECO:0000256" key="4">
    <source>
        <dbReference type="PROSITE-ProRule" id="PRU00027"/>
    </source>
</evidence>
<dbReference type="GO" id="GO:0005634">
    <property type="term" value="C:nucleus"/>
    <property type="evidence" value="ECO:0007669"/>
    <property type="project" value="TreeGrafter"/>
</dbReference>
<evidence type="ECO:0000256" key="2">
    <source>
        <dbReference type="ARBA" id="ARBA00022771"/>
    </source>
</evidence>
<dbReference type="InterPro" id="IPR036236">
    <property type="entry name" value="Znf_C2H2_sf"/>
</dbReference>
<dbReference type="AlphaFoldDB" id="A0AAV2MS83"/>
<evidence type="ECO:0000313" key="7">
    <source>
        <dbReference type="EMBL" id="CAL1615831.1"/>
    </source>
</evidence>
<keyword evidence="2 4" id="KW-0863">Zinc-finger</keyword>
<dbReference type="Pfam" id="PF02892">
    <property type="entry name" value="zf-BED"/>
    <property type="match status" value="1"/>
</dbReference>
<dbReference type="EMBL" id="OZ035831">
    <property type="protein sequence ID" value="CAL1615831.1"/>
    <property type="molecule type" value="Genomic_DNA"/>
</dbReference>
<dbReference type="SMART" id="SM00614">
    <property type="entry name" value="ZnF_BED"/>
    <property type="match status" value="1"/>
</dbReference>
<dbReference type="GO" id="GO:1990837">
    <property type="term" value="F:sequence-specific double-stranded DNA binding"/>
    <property type="evidence" value="ECO:0007669"/>
    <property type="project" value="TreeGrafter"/>
</dbReference>
<dbReference type="SUPFAM" id="SSF57667">
    <property type="entry name" value="beta-beta-alpha zinc fingers"/>
    <property type="match status" value="1"/>
</dbReference>
<proteinExistence type="predicted"/>
<dbReference type="PANTHER" id="PTHR34396:SF25">
    <property type="entry name" value="BOUNDARY ELEMENT ASSOCIATED FACTOR"/>
    <property type="match status" value="1"/>
</dbReference>
<evidence type="ECO:0000256" key="1">
    <source>
        <dbReference type="ARBA" id="ARBA00022723"/>
    </source>
</evidence>
<sequence>MPYVIGNKQAIEDDTVQLEFGSLEVFCSASSERKAEPVLRRAAFPHIYLNVSDEDNHEYTGATGLQNSEDTSSDQLHIIKIEDEPVELSSLHHKTVTEETRTDIREEPVVEAPTVITLGNMSVPLLEVKKEEWDSEITDESDSPEDDQETTGGKRRSKVWDHFDLLPPNKVRCLLCTQILSYTNNTSSMLRHVRAKHDVCQQQLVHNDNGHSSVSKKKMLDDAIVDMIIRDGQPFTVMKPLHKLQQTPQV</sequence>
<feature type="compositionally biased region" description="Acidic residues" evidence="5">
    <location>
        <begin position="133"/>
        <end position="149"/>
    </location>
</feature>
<evidence type="ECO:0000259" key="6">
    <source>
        <dbReference type="PROSITE" id="PS50808"/>
    </source>
</evidence>
<gene>
    <name evidence="7" type="ORF">KC01_LOCUS41706</name>
</gene>
<keyword evidence="8" id="KW-1185">Reference proteome</keyword>
<dbReference type="GO" id="GO:0006357">
    <property type="term" value="P:regulation of transcription by RNA polymerase II"/>
    <property type="evidence" value="ECO:0007669"/>
    <property type="project" value="TreeGrafter"/>
</dbReference>
<feature type="region of interest" description="Disordered" evidence="5">
    <location>
        <begin position="132"/>
        <end position="156"/>
    </location>
</feature>
<feature type="domain" description="BED-type" evidence="6">
    <location>
        <begin position="154"/>
        <end position="197"/>
    </location>
</feature>